<keyword evidence="2" id="KW-1185">Reference proteome</keyword>
<dbReference type="KEGG" id="psin:CAK95_00815"/>
<gene>
    <name evidence="1" type="ORF">CAK95_00815</name>
</gene>
<accession>A0A1W6ZKA6</accession>
<sequence length="499" mass="51348">MNGWDALLDGLVVAFRPDCLLAAIAGVIIGIVFGAIPGLNATLAIALFLPVTFLMPPDGALILLSGLYVAGIYGGSISAIVLGIPGTAASVMTALDGHALAQKGHVNRALRLSAFASGLGGLFSAIALITMTPTLARVALSFGPSEYALLIIFSLLLVILLSPQNLFSGFGAAALGLMLAMVGYDPVAVGERLTFGVADLRGGLPLVPMLLAFFAAPQVMRLAVETLKGGEQPILGRDRFGLWQTLRTTLAHKWTVLRASTIGLGIGILPAVGVETSPIMAHSLERRFTRDPDFGAGSEQGLLAAETANNATVGGSLIPLIGLGIPGSAPAAVMLGALTMHNIAPGPLIFITNGQVIYGLFAGFIVGNLIMMVLGMVLARQFALTLRLPKGLIVTFVTAAAVLGSYASGNSLTSVYVLLGASCVVAIMLAASIPVLPCALAFVLGRTLENQLAVAFASMAGLGELFARPASVTLILLTFGMLVFLLRWRGRGDAQPAAS</sequence>
<proteinExistence type="predicted"/>
<dbReference type="Proteomes" id="UP000194137">
    <property type="component" value="Chromosome"/>
</dbReference>
<dbReference type="InterPro" id="IPR002823">
    <property type="entry name" value="DUF112_TM"/>
</dbReference>
<evidence type="ECO:0000313" key="1">
    <source>
        <dbReference type="EMBL" id="ARP97781.1"/>
    </source>
</evidence>
<dbReference type="STRING" id="1235591.CAK95_00815"/>
<evidence type="ECO:0000313" key="2">
    <source>
        <dbReference type="Proteomes" id="UP000194137"/>
    </source>
</evidence>
<dbReference type="RefSeq" id="WP_086086101.1">
    <property type="nucleotide sequence ID" value="NZ_CP021112.1"/>
</dbReference>
<organism evidence="1 2">
    <name type="scientific">Pseudorhodoplanes sinuspersici</name>
    <dbReference type="NCBI Taxonomy" id="1235591"/>
    <lineage>
        <taxon>Bacteria</taxon>
        <taxon>Pseudomonadati</taxon>
        <taxon>Pseudomonadota</taxon>
        <taxon>Alphaproteobacteria</taxon>
        <taxon>Hyphomicrobiales</taxon>
        <taxon>Pseudorhodoplanes</taxon>
    </lineage>
</organism>
<name>A0A1W6ZKA6_9HYPH</name>
<reference evidence="1 2" key="1">
    <citation type="submission" date="2017-05" db="EMBL/GenBank/DDBJ databases">
        <title>Full genome sequence of Pseudorhodoplanes sinuspersici.</title>
        <authorList>
            <person name="Dastgheib S.M.M."/>
            <person name="Shavandi M."/>
            <person name="Tirandaz H."/>
        </authorList>
    </citation>
    <scope>NUCLEOTIDE SEQUENCE [LARGE SCALE GENOMIC DNA]</scope>
    <source>
        <strain evidence="1 2">RIPI110</strain>
    </source>
</reference>
<dbReference type="OrthoDB" id="9806425at2"/>
<dbReference type="EMBL" id="CP021112">
    <property type="protein sequence ID" value="ARP97781.1"/>
    <property type="molecule type" value="Genomic_DNA"/>
</dbReference>
<dbReference type="Pfam" id="PF01970">
    <property type="entry name" value="TctA"/>
    <property type="match status" value="1"/>
</dbReference>
<protein>
    <submittedName>
        <fullName evidence="1">Uncharacterized protein</fullName>
    </submittedName>
</protein>
<dbReference type="PANTHER" id="PTHR35342">
    <property type="entry name" value="TRICARBOXYLIC TRANSPORT PROTEIN"/>
    <property type="match status" value="1"/>
</dbReference>
<dbReference type="AlphaFoldDB" id="A0A1W6ZKA6"/>
<dbReference type="PANTHER" id="PTHR35342:SF5">
    <property type="entry name" value="TRICARBOXYLIC TRANSPORT PROTEIN"/>
    <property type="match status" value="1"/>
</dbReference>